<evidence type="ECO:0000256" key="13">
    <source>
        <dbReference type="RuleBase" id="RU366008"/>
    </source>
</evidence>
<name>A0AA39CX13_9EURO</name>
<evidence type="ECO:0000256" key="3">
    <source>
        <dbReference type="ARBA" id="ARBA00012094"/>
    </source>
</evidence>
<proteinExistence type="inferred from homology"/>
<feature type="binding site" evidence="12">
    <location>
        <position position="259"/>
    </location>
    <ligand>
        <name>Mg(2+)</name>
        <dbReference type="ChEBI" id="CHEBI:18420"/>
    </ligand>
</feature>
<dbReference type="Proteomes" id="UP001172681">
    <property type="component" value="Unassembled WGS sequence"/>
</dbReference>
<keyword evidence="7 12" id="KW-0460">Magnesium</keyword>
<evidence type="ECO:0000256" key="1">
    <source>
        <dbReference type="ARBA" id="ARBA00004782"/>
    </source>
</evidence>
<feature type="domain" description="Fumarylacetoacetase-like C-terminal" evidence="14">
    <location>
        <begin position="163"/>
        <end position="417"/>
    </location>
</feature>
<evidence type="ECO:0000256" key="10">
    <source>
        <dbReference type="PIRSR" id="PIRSR605959-1"/>
    </source>
</evidence>
<feature type="binding site" evidence="11">
    <location>
        <position position="357"/>
    </location>
    <ligand>
        <name>substrate</name>
    </ligand>
</feature>
<organism evidence="16 17">
    <name type="scientific">Knufia peltigerae</name>
    <dbReference type="NCBI Taxonomy" id="1002370"/>
    <lineage>
        <taxon>Eukaryota</taxon>
        <taxon>Fungi</taxon>
        <taxon>Dikarya</taxon>
        <taxon>Ascomycota</taxon>
        <taxon>Pezizomycotina</taxon>
        <taxon>Eurotiomycetes</taxon>
        <taxon>Chaetothyriomycetidae</taxon>
        <taxon>Chaetothyriales</taxon>
        <taxon>Trichomeriaceae</taxon>
        <taxon>Knufia</taxon>
    </lineage>
</organism>
<evidence type="ECO:0000259" key="15">
    <source>
        <dbReference type="Pfam" id="PF09298"/>
    </source>
</evidence>
<comment type="cofactor">
    <cofactor evidence="13">
        <name>Mg(2+)</name>
        <dbReference type="ChEBI" id="CHEBI:18420"/>
    </cofactor>
    <cofactor evidence="13">
        <name>Ca(2+)</name>
        <dbReference type="ChEBI" id="CHEBI:29108"/>
    </cofactor>
</comment>
<keyword evidence="5 13" id="KW-0378">Hydrolase</keyword>
<feature type="binding site" evidence="12">
    <location>
        <position position="205"/>
    </location>
    <ligand>
        <name>Ca(2+)</name>
        <dbReference type="ChEBI" id="CHEBI:29108"/>
    </ligand>
</feature>
<dbReference type="PANTHER" id="PTHR43069:SF2">
    <property type="entry name" value="FUMARYLACETOACETASE"/>
    <property type="match status" value="1"/>
</dbReference>
<dbReference type="InterPro" id="IPR015377">
    <property type="entry name" value="Fumarylacetoacetase_N"/>
</dbReference>
<accession>A0AA39CX13</accession>
<comment type="caution">
    <text evidence="16">The sequence shown here is derived from an EMBL/GenBank/DDBJ whole genome shotgun (WGS) entry which is preliminary data.</text>
</comment>
<evidence type="ECO:0000313" key="17">
    <source>
        <dbReference type="Proteomes" id="UP001172681"/>
    </source>
</evidence>
<dbReference type="Gene3D" id="3.90.850.10">
    <property type="entry name" value="Fumarylacetoacetase-like, C-terminal domain"/>
    <property type="match status" value="1"/>
</dbReference>
<keyword evidence="8 13" id="KW-0828">Tyrosine catabolism</keyword>
<dbReference type="Pfam" id="PF01557">
    <property type="entry name" value="FAA_hydrolase"/>
    <property type="match status" value="1"/>
</dbReference>
<dbReference type="Gene3D" id="2.30.30.230">
    <property type="entry name" value="Fumarylacetoacetase, N-terminal domain"/>
    <property type="match status" value="1"/>
</dbReference>
<evidence type="ECO:0000256" key="8">
    <source>
        <dbReference type="ARBA" id="ARBA00022878"/>
    </source>
</evidence>
<feature type="binding site" evidence="12">
    <location>
        <position position="131"/>
    </location>
    <ligand>
        <name>Ca(2+)</name>
        <dbReference type="ChEBI" id="CHEBI:29108"/>
    </ligand>
</feature>
<dbReference type="GO" id="GO:0006559">
    <property type="term" value="P:L-phenylalanine catabolic process"/>
    <property type="evidence" value="ECO:0007669"/>
    <property type="project" value="UniProtKB-UniRule"/>
</dbReference>
<comment type="catalytic activity">
    <reaction evidence="13">
        <text>4-fumarylacetoacetate + H2O = acetoacetate + fumarate + H(+)</text>
        <dbReference type="Rhea" id="RHEA:10244"/>
        <dbReference type="ChEBI" id="CHEBI:13705"/>
        <dbReference type="ChEBI" id="CHEBI:15377"/>
        <dbReference type="ChEBI" id="CHEBI:15378"/>
        <dbReference type="ChEBI" id="CHEBI:18034"/>
        <dbReference type="ChEBI" id="CHEBI:29806"/>
        <dbReference type="EC" id="3.7.1.2"/>
    </reaction>
</comment>
<feature type="binding site" evidence="11">
    <location>
        <position position="133"/>
    </location>
    <ligand>
        <name>substrate</name>
    </ligand>
</feature>
<dbReference type="InterPro" id="IPR036663">
    <property type="entry name" value="Fumarylacetoacetase_C_sf"/>
</dbReference>
<feature type="binding site" evidence="11">
    <location>
        <position position="246"/>
    </location>
    <ligand>
        <name>substrate</name>
    </ligand>
</feature>
<dbReference type="NCBIfam" id="TIGR01266">
    <property type="entry name" value="fum_ac_acetase"/>
    <property type="match status" value="1"/>
</dbReference>
<dbReference type="GO" id="GO:0046872">
    <property type="term" value="F:metal ion binding"/>
    <property type="evidence" value="ECO:0007669"/>
    <property type="project" value="UniProtKB-UniRule"/>
</dbReference>
<dbReference type="EC" id="3.7.1.2" evidence="3 13"/>
<feature type="domain" description="Fumarylacetoacetase N-terminal" evidence="15">
    <location>
        <begin position="17"/>
        <end position="123"/>
    </location>
</feature>
<protein>
    <recommendedName>
        <fullName evidence="3 13">Fumarylacetoacetase</fullName>
        <ecNumber evidence="3 13">3.7.1.2</ecNumber>
    </recommendedName>
    <alternativeName>
        <fullName evidence="13">Fumarylacetoacetate hydrolase</fullName>
    </alternativeName>
</protein>
<evidence type="ECO:0000256" key="11">
    <source>
        <dbReference type="PIRSR" id="PIRSR605959-2"/>
    </source>
</evidence>
<comment type="similarity">
    <text evidence="2 13">Belongs to the FAH family.</text>
</comment>
<feature type="binding site" evidence="12">
    <location>
        <position position="207"/>
    </location>
    <ligand>
        <name>Ca(2+)</name>
        <dbReference type="ChEBI" id="CHEBI:29108"/>
    </ligand>
</feature>
<feature type="binding site" evidence="12">
    <location>
        <position position="239"/>
    </location>
    <ligand>
        <name>Mg(2+)</name>
        <dbReference type="ChEBI" id="CHEBI:18420"/>
    </ligand>
</feature>
<dbReference type="GO" id="GO:0006572">
    <property type="term" value="P:L-tyrosine catabolic process"/>
    <property type="evidence" value="ECO:0007669"/>
    <property type="project" value="UniProtKB-UniRule"/>
</dbReference>
<reference evidence="16" key="1">
    <citation type="submission" date="2022-10" db="EMBL/GenBank/DDBJ databases">
        <title>Culturing micro-colonial fungi from biological soil crusts in the Mojave desert and describing Neophaeococcomyces mojavensis, and introducing the new genera and species Taxawa tesnikishii.</title>
        <authorList>
            <person name="Kurbessoian T."/>
            <person name="Stajich J.E."/>
        </authorList>
    </citation>
    <scope>NUCLEOTIDE SEQUENCE</scope>
    <source>
        <strain evidence="16">TK_35</strain>
    </source>
</reference>
<evidence type="ECO:0000256" key="5">
    <source>
        <dbReference type="ARBA" id="ARBA00022801"/>
    </source>
</evidence>
<comment type="pathway">
    <text evidence="1 13">Amino-acid degradation; L-phenylalanine degradation; acetoacetate and fumarate from L-phenylalanine: step 6/6.</text>
</comment>
<keyword evidence="6 12" id="KW-0106">Calcium</keyword>
<feature type="binding site" evidence="12">
    <location>
        <position position="263"/>
    </location>
    <ligand>
        <name>Mg(2+)</name>
        <dbReference type="ChEBI" id="CHEBI:18420"/>
    </ligand>
</feature>
<feature type="binding site" evidence="12">
    <location>
        <position position="239"/>
    </location>
    <ligand>
        <name>Ca(2+)</name>
        <dbReference type="ChEBI" id="CHEBI:29108"/>
    </ligand>
</feature>
<keyword evidence="4 12" id="KW-0479">Metal-binding</keyword>
<dbReference type="EMBL" id="JAPDRN010000059">
    <property type="protein sequence ID" value="KAJ9631185.1"/>
    <property type="molecule type" value="Genomic_DNA"/>
</dbReference>
<dbReference type="GO" id="GO:1902000">
    <property type="term" value="P:homogentisate catabolic process"/>
    <property type="evidence" value="ECO:0007669"/>
    <property type="project" value="TreeGrafter"/>
</dbReference>
<dbReference type="Pfam" id="PF09298">
    <property type="entry name" value="FAA_hydrolase_N"/>
    <property type="match status" value="1"/>
</dbReference>
<evidence type="ECO:0000313" key="16">
    <source>
        <dbReference type="EMBL" id="KAJ9631185.1"/>
    </source>
</evidence>
<evidence type="ECO:0000256" key="12">
    <source>
        <dbReference type="PIRSR" id="PIRSR605959-3"/>
    </source>
</evidence>
<dbReference type="GO" id="GO:0004334">
    <property type="term" value="F:fumarylacetoacetase activity"/>
    <property type="evidence" value="ECO:0007669"/>
    <property type="project" value="UniProtKB-UniRule"/>
</dbReference>
<sequence>MASWIEIKEDSDFSLRNLPYGVFSTDGPKPPRIGIAIGDHVLDMSVLAADGVFDDIGFDVKTITGETTLNSYAAQGKDVHSKVRKRLQDLLEKETKLGSLLRDNQGRRARALVPMNSVKMHLPMAIGDYTDFFIGLHHAVICADVIKPGAKIEQLCPCFYNLPVAYNGRASSVVVSGTPFHRPRGQVPVENGQIVSGPCRKLDFEVEFACFIGKGNAFGQEIKVDQAEEHIFGFVLMNDWSARDIQFYEAPMMGPFNGKSFCTSVSPWVVPLDALEPFRTLPSETPMKRLLADYLTGKKTKSAYNIPIKATLEANSERYDIATCNTNNVIFSFPQMLAHHTRGGCPLRPGDLVATGTLSGPTKAESGCFFEQTRGGKEPYELKALKMGKGSVQRGFLEDNDTVEFRAQVSLGDGLGNVGFGVCGGKVLPAL</sequence>
<evidence type="ECO:0000256" key="2">
    <source>
        <dbReference type="ARBA" id="ARBA00010211"/>
    </source>
</evidence>
<evidence type="ECO:0000256" key="6">
    <source>
        <dbReference type="ARBA" id="ARBA00022837"/>
    </source>
</evidence>
<dbReference type="InterPro" id="IPR036462">
    <property type="entry name" value="Fumarylacetoacetase_N_sf"/>
</dbReference>
<evidence type="ECO:0000256" key="7">
    <source>
        <dbReference type="ARBA" id="ARBA00022842"/>
    </source>
</evidence>
<gene>
    <name evidence="16" type="ORF">H2204_008270</name>
</gene>
<keyword evidence="17" id="KW-1185">Reference proteome</keyword>
<dbReference type="InterPro" id="IPR005959">
    <property type="entry name" value="Fumarylacetoacetase"/>
</dbReference>
<keyword evidence="9 13" id="KW-0585">Phenylalanine catabolism</keyword>
<feature type="active site" description="Proton acceptor" evidence="10">
    <location>
        <position position="138"/>
    </location>
</feature>
<dbReference type="AlphaFoldDB" id="A0AA39CX13"/>
<evidence type="ECO:0000256" key="9">
    <source>
        <dbReference type="ARBA" id="ARBA00023232"/>
    </source>
</evidence>
<evidence type="ECO:0000256" key="4">
    <source>
        <dbReference type="ARBA" id="ARBA00022723"/>
    </source>
</evidence>
<evidence type="ECO:0000259" key="14">
    <source>
        <dbReference type="Pfam" id="PF01557"/>
    </source>
</evidence>
<dbReference type="SUPFAM" id="SSF63433">
    <property type="entry name" value="Fumarylacetoacetate hydrolase, FAH, N-terminal domain"/>
    <property type="match status" value="1"/>
</dbReference>
<dbReference type="SUPFAM" id="SSF56529">
    <property type="entry name" value="FAH"/>
    <property type="match status" value="1"/>
</dbReference>
<dbReference type="PANTHER" id="PTHR43069">
    <property type="entry name" value="FUMARYLACETOACETASE"/>
    <property type="match status" value="1"/>
</dbReference>
<dbReference type="InterPro" id="IPR011234">
    <property type="entry name" value="Fumarylacetoacetase-like_C"/>
</dbReference>